<dbReference type="GO" id="GO:0043683">
    <property type="term" value="P:type IV pilus assembly"/>
    <property type="evidence" value="ECO:0007669"/>
    <property type="project" value="InterPro"/>
</dbReference>
<dbReference type="OrthoDB" id="5296662at2"/>
<evidence type="ECO:0000256" key="1">
    <source>
        <dbReference type="SAM" id="Phobius"/>
    </source>
</evidence>
<keyword evidence="1" id="KW-1133">Transmembrane helix</keyword>
<keyword evidence="1" id="KW-0472">Membrane</keyword>
<dbReference type="InterPro" id="IPR012902">
    <property type="entry name" value="N_methyl_site"/>
</dbReference>
<gene>
    <name evidence="2" type="ORF">SAMN04488540_11962</name>
</gene>
<dbReference type="Pfam" id="PF16074">
    <property type="entry name" value="PilW"/>
    <property type="match status" value="1"/>
</dbReference>
<dbReference type="Proteomes" id="UP000199527">
    <property type="component" value="Unassembled WGS sequence"/>
</dbReference>
<dbReference type="RefSeq" id="WP_090367718.1">
    <property type="nucleotide sequence ID" value="NZ_FNEM01000019.1"/>
</dbReference>
<evidence type="ECO:0000313" key="3">
    <source>
        <dbReference type="Proteomes" id="UP000199527"/>
    </source>
</evidence>
<dbReference type="AlphaFoldDB" id="A0A1G8ZBQ9"/>
<evidence type="ECO:0000313" key="2">
    <source>
        <dbReference type="EMBL" id="SDK12556.1"/>
    </source>
</evidence>
<proteinExistence type="predicted"/>
<dbReference type="InterPro" id="IPR032092">
    <property type="entry name" value="PilW"/>
</dbReference>
<accession>A0A1G8ZBQ9</accession>
<keyword evidence="3" id="KW-1185">Reference proteome</keyword>
<sequence length="318" mass="34362">MSRAKGLTLVELLIAMVLGVFVLTAVLGVFVSSSASVTSTGQYNQIQESARLALRLMSDDLSQAGFYAGLTGTSLTTRNVGVDAVVNNDCAGLGLNNASLPAARGYFRFIWSYRQTSEPLMTCARHALPGSHVLQVKRLLGPDVAVAALDDNRYYLVGNHAQARLFAGNQLAPTLTQGRYWQWQHRVYYVERRDDGIPVLKWRQLYVNGGMVEEELVEGVEMLQFRFAVDSLGDGQVDSYMTASALSEAQWDGALEVMAVTLYLVVRAANDDAAGISDGSVRLTLPDGVLTYGDGIPRRLFSTTVMVRNAALVAGGAG</sequence>
<dbReference type="Pfam" id="PF07963">
    <property type="entry name" value="N_methyl"/>
    <property type="match status" value="1"/>
</dbReference>
<name>A0A1G8ZBQ9_9GAMM</name>
<protein>
    <submittedName>
        <fullName evidence="2">Type IV pilus assembly protein PilW</fullName>
    </submittedName>
</protein>
<dbReference type="EMBL" id="FNEM01000019">
    <property type="protein sequence ID" value="SDK12556.1"/>
    <property type="molecule type" value="Genomic_DNA"/>
</dbReference>
<feature type="transmembrane region" description="Helical" evidence="1">
    <location>
        <begin position="12"/>
        <end position="31"/>
    </location>
</feature>
<organism evidence="2 3">
    <name type="scientific">Ferrimonas sediminum</name>
    <dbReference type="NCBI Taxonomy" id="718193"/>
    <lineage>
        <taxon>Bacteria</taxon>
        <taxon>Pseudomonadati</taxon>
        <taxon>Pseudomonadota</taxon>
        <taxon>Gammaproteobacteria</taxon>
        <taxon>Alteromonadales</taxon>
        <taxon>Ferrimonadaceae</taxon>
        <taxon>Ferrimonas</taxon>
    </lineage>
</organism>
<reference evidence="3" key="1">
    <citation type="submission" date="2016-10" db="EMBL/GenBank/DDBJ databases">
        <authorList>
            <person name="Varghese N."/>
            <person name="Submissions S."/>
        </authorList>
    </citation>
    <scope>NUCLEOTIDE SEQUENCE [LARGE SCALE GENOMIC DNA]</scope>
    <source>
        <strain evidence="3">DSM 23317</strain>
    </source>
</reference>
<keyword evidence="1" id="KW-0812">Transmembrane</keyword>
<dbReference type="PROSITE" id="PS00409">
    <property type="entry name" value="PROKAR_NTER_METHYL"/>
    <property type="match status" value="1"/>
</dbReference>